<dbReference type="EMBL" id="CP108085">
    <property type="protein sequence ID" value="WUP78989.1"/>
    <property type="molecule type" value="Genomic_DNA"/>
</dbReference>
<dbReference type="RefSeq" id="WP_328710831.1">
    <property type="nucleotide sequence ID" value="NZ_CP108085.1"/>
</dbReference>
<accession>A0ABZ1T102</accession>
<evidence type="ECO:0008006" key="3">
    <source>
        <dbReference type="Google" id="ProtNLM"/>
    </source>
</evidence>
<reference evidence="1" key="1">
    <citation type="submission" date="2022-10" db="EMBL/GenBank/DDBJ databases">
        <title>The complete genomes of actinobacterial strains from the NBC collection.</title>
        <authorList>
            <person name="Joergensen T.S."/>
            <person name="Alvarez Arevalo M."/>
            <person name="Sterndorff E.B."/>
            <person name="Faurdal D."/>
            <person name="Vuksanovic O."/>
            <person name="Mourched A.-S."/>
            <person name="Charusanti P."/>
            <person name="Shaw S."/>
            <person name="Blin K."/>
            <person name="Weber T."/>
        </authorList>
    </citation>
    <scope>NUCLEOTIDE SEQUENCE</scope>
    <source>
        <strain evidence="1">NBC_00254</strain>
    </source>
</reference>
<dbReference type="Proteomes" id="UP001432011">
    <property type="component" value="Chromosome"/>
</dbReference>
<evidence type="ECO:0000313" key="2">
    <source>
        <dbReference type="Proteomes" id="UP001432011"/>
    </source>
</evidence>
<sequence>MPGGESGTPDEDGLEDVQEMTTADMTVYEAVAALNMENRPATVAAVAAMTGFPEDSVRRCLGTLTDGGRLVPEGDAYTLGTHDWGLEY</sequence>
<dbReference type="InterPro" id="IPR036390">
    <property type="entry name" value="WH_DNA-bd_sf"/>
</dbReference>
<dbReference type="InterPro" id="IPR036388">
    <property type="entry name" value="WH-like_DNA-bd_sf"/>
</dbReference>
<dbReference type="Gene3D" id="1.10.10.10">
    <property type="entry name" value="Winged helix-like DNA-binding domain superfamily/Winged helix DNA-binding domain"/>
    <property type="match status" value="1"/>
</dbReference>
<protein>
    <recommendedName>
        <fullName evidence="3">HTH iclR-type domain-containing protein</fullName>
    </recommendedName>
</protein>
<dbReference type="SUPFAM" id="SSF46785">
    <property type="entry name" value="Winged helix' DNA-binding domain"/>
    <property type="match status" value="1"/>
</dbReference>
<evidence type="ECO:0000313" key="1">
    <source>
        <dbReference type="EMBL" id="WUP78989.1"/>
    </source>
</evidence>
<organism evidence="1 2">
    <name type="scientific">Microbispora hainanensis</name>
    <dbReference type="NCBI Taxonomy" id="568844"/>
    <lineage>
        <taxon>Bacteria</taxon>
        <taxon>Bacillati</taxon>
        <taxon>Actinomycetota</taxon>
        <taxon>Actinomycetes</taxon>
        <taxon>Streptosporangiales</taxon>
        <taxon>Streptosporangiaceae</taxon>
        <taxon>Microbispora</taxon>
    </lineage>
</organism>
<keyword evidence="2" id="KW-1185">Reference proteome</keyword>
<name>A0ABZ1T102_9ACTN</name>
<proteinExistence type="predicted"/>
<gene>
    <name evidence="1" type="ORF">OG913_18965</name>
</gene>